<dbReference type="PaxDb" id="65489-OBART01G00610.1"/>
<accession>A0A0D3EIR2</accession>
<dbReference type="Gramene" id="OBART01G00610.1">
    <property type="protein sequence ID" value="OBART01G00610.1"/>
    <property type="gene ID" value="OBART01G00610"/>
</dbReference>
<keyword evidence="2" id="KW-1185">Reference proteome</keyword>
<evidence type="ECO:0008006" key="3">
    <source>
        <dbReference type="Google" id="ProtNLM"/>
    </source>
</evidence>
<sequence>MNRQKKLAPCGSVSGFVIGVREVAAPDGGGSFLRPASPGQAIAQSLLLVVLDCPLARWRQFCQCMLECFLCHGSISQVSQDFSPHSRMSIQEDSSLFATIRVLQWVWGSECGLLLSLCFPPAHSMQGLLFGLSSHSSDLTTNSSSWRQPDGDYRFVKRAARQRRPKVAFVAALPQLPVDFPRSFETDGFMLPFDLFGNVLGFIPVNSVALY</sequence>
<dbReference type="Proteomes" id="UP000026960">
    <property type="component" value="Chromosome 1"/>
</dbReference>
<organism evidence="1">
    <name type="scientific">Oryza barthii</name>
    <dbReference type="NCBI Taxonomy" id="65489"/>
    <lineage>
        <taxon>Eukaryota</taxon>
        <taxon>Viridiplantae</taxon>
        <taxon>Streptophyta</taxon>
        <taxon>Embryophyta</taxon>
        <taxon>Tracheophyta</taxon>
        <taxon>Spermatophyta</taxon>
        <taxon>Magnoliopsida</taxon>
        <taxon>Liliopsida</taxon>
        <taxon>Poales</taxon>
        <taxon>Poaceae</taxon>
        <taxon>BOP clade</taxon>
        <taxon>Oryzoideae</taxon>
        <taxon>Oryzeae</taxon>
        <taxon>Oryzinae</taxon>
        <taxon>Oryza</taxon>
    </lineage>
</organism>
<name>A0A0D3EIR2_9ORYZ</name>
<reference evidence="1" key="2">
    <citation type="submission" date="2015-03" db="UniProtKB">
        <authorList>
            <consortium name="EnsemblPlants"/>
        </authorList>
    </citation>
    <scope>IDENTIFICATION</scope>
</reference>
<proteinExistence type="predicted"/>
<dbReference type="EnsemblPlants" id="OBART01G00610.1">
    <property type="protein sequence ID" value="OBART01G00610.1"/>
    <property type="gene ID" value="OBART01G00610"/>
</dbReference>
<evidence type="ECO:0000313" key="2">
    <source>
        <dbReference type="Proteomes" id="UP000026960"/>
    </source>
</evidence>
<dbReference type="HOGENOM" id="CLU_112215_0_0_1"/>
<evidence type="ECO:0000313" key="1">
    <source>
        <dbReference type="EnsemblPlants" id="OBART01G00610.1"/>
    </source>
</evidence>
<protein>
    <recommendedName>
        <fullName evidence="3">DUF3778 domain-containing protein</fullName>
    </recommendedName>
</protein>
<reference evidence="1" key="1">
    <citation type="journal article" date="2009" name="Rice">
        <title>De Novo Next Generation Sequencing of Plant Genomes.</title>
        <authorList>
            <person name="Rounsley S."/>
            <person name="Marri P.R."/>
            <person name="Yu Y."/>
            <person name="He R."/>
            <person name="Sisneros N."/>
            <person name="Goicoechea J.L."/>
            <person name="Lee S.J."/>
            <person name="Angelova A."/>
            <person name="Kudrna D."/>
            <person name="Luo M."/>
            <person name="Affourtit J."/>
            <person name="Desany B."/>
            <person name="Knight J."/>
            <person name="Niazi F."/>
            <person name="Egholm M."/>
            <person name="Wing R.A."/>
        </authorList>
    </citation>
    <scope>NUCLEOTIDE SEQUENCE [LARGE SCALE GENOMIC DNA]</scope>
    <source>
        <strain evidence="1">cv. IRGC 105608</strain>
    </source>
</reference>
<dbReference type="AlphaFoldDB" id="A0A0D3EIR2"/>